<dbReference type="Gene3D" id="1.10.3720.10">
    <property type="entry name" value="MetI-like"/>
    <property type="match status" value="1"/>
</dbReference>
<sequence length="389" mass="42281">MISLLRQKSFRDTASQVGFIGVLILLVVTFALTAKTNLDAQGMTSGFGFLERATGWGVSFSLIPFDTNDTYARVILVGLLNSLFLGAISLTLATVIGIGIGIMRVSGNKMAELIGTVYVEIFRNLPLLLQAFFWYAVLTTLPRPRDALEFGGVAFLNGRGAYLPGLNVTGFSVFLAAIALAVTVGLWLWLRSARRFARMAPHIKKAWSRGLWLGWAALAVALLWAGRIPETPLLSIPTLKGLNFRGGIRVSPELLTCIIAISVYGGAYIGEIVRAGFNAVGKGQSEAGHALGLSTWQTFTRIRLPLAIRAVMPMLINQYVWLFKSTTIGIAVGFVDFFMVISTSINQSGQTLELIAILMGGFLVINYSMAWVLNRVNDAIKLKGTQLRT</sequence>
<dbReference type="AlphaFoldDB" id="A0A975ZPL3"/>
<dbReference type="InterPro" id="IPR035906">
    <property type="entry name" value="MetI-like_sf"/>
</dbReference>
<feature type="transmembrane region" description="Helical" evidence="9">
    <location>
        <begin position="161"/>
        <end position="190"/>
    </location>
</feature>
<keyword evidence="4" id="KW-1003">Cell membrane</keyword>
<proteinExistence type="inferred from homology"/>
<comment type="caution">
    <text evidence="11">The sequence shown here is derived from an EMBL/GenBank/DDBJ whole genome shotgun (WGS) entry which is preliminary data.</text>
</comment>
<organism evidence="11 12">
    <name type="scientific">Marinovum algicola</name>
    <dbReference type="NCBI Taxonomy" id="42444"/>
    <lineage>
        <taxon>Bacteria</taxon>
        <taxon>Pseudomonadati</taxon>
        <taxon>Pseudomonadota</taxon>
        <taxon>Alphaproteobacteria</taxon>
        <taxon>Rhodobacterales</taxon>
        <taxon>Roseobacteraceae</taxon>
        <taxon>Marinovum</taxon>
    </lineage>
</organism>
<feature type="transmembrane region" description="Helical" evidence="9">
    <location>
        <begin position="248"/>
        <end position="269"/>
    </location>
</feature>
<dbReference type="CDD" id="cd06261">
    <property type="entry name" value="TM_PBP2"/>
    <property type="match status" value="1"/>
</dbReference>
<feature type="domain" description="ABC transmembrane type-1" evidence="10">
    <location>
        <begin position="79"/>
        <end position="373"/>
    </location>
</feature>
<dbReference type="GeneID" id="80819612"/>
<dbReference type="Proteomes" id="UP000182932">
    <property type="component" value="Unassembled WGS sequence"/>
</dbReference>
<dbReference type="GO" id="GO:0006865">
    <property type="term" value="P:amino acid transport"/>
    <property type="evidence" value="ECO:0007669"/>
    <property type="project" value="UniProtKB-KW"/>
</dbReference>
<dbReference type="InterPro" id="IPR043429">
    <property type="entry name" value="ArtM/GltK/GlnP/TcyL/YhdX-like"/>
</dbReference>
<feature type="transmembrane region" description="Helical" evidence="9">
    <location>
        <begin position="211"/>
        <end position="228"/>
    </location>
</feature>
<evidence type="ECO:0000256" key="2">
    <source>
        <dbReference type="ARBA" id="ARBA00010072"/>
    </source>
</evidence>
<dbReference type="GO" id="GO:0043190">
    <property type="term" value="C:ATP-binding cassette (ABC) transporter complex"/>
    <property type="evidence" value="ECO:0007669"/>
    <property type="project" value="InterPro"/>
</dbReference>
<reference evidence="11 12" key="1">
    <citation type="submission" date="2016-10" db="EMBL/GenBank/DDBJ databases">
        <authorList>
            <person name="Varghese N."/>
            <person name="Submissions S."/>
        </authorList>
    </citation>
    <scope>NUCLEOTIDE SEQUENCE [LARGE SCALE GENOMIC DNA]</scope>
    <source>
        <strain evidence="11 12">FF3</strain>
    </source>
</reference>
<feature type="transmembrane region" description="Helical" evidence="9">
    <location>
        <begin position="319"/>
        <end position="342"/>
    </location>
</feature>
<evidence type="ECO:0000256" key="3">
    <source>
        <dbReference type="ARBA" id="ARBA00022448"/>
    </source>
</evidence>
<evidence type="ECO:0000313" key="11">
    <source>
        <dbReference type="EMBL" id="SEJ90476.1"/>
    </source>
</evidence>
<dbReference type="PROSITE" id="PS50928">
    <property type="entry name" value="ABC_TM1"/>
    <property type="match status" value="1"/>
</dbReference>
<keyword evidence="12" id="KW-1185">Reference proteome</keyword>
<gene>
    <name evidence="11" type="ORF">SAMN04487940_11379</name>
</gene>
<comment type="similarity">
    <text evidence="2">Belongs to the binding-protein-dependent transport system permease family. HisMQ subfamily.</text>
</comment>
<keyword evidence="8 9" id="KW-0472">Membrane</keyword>
<name>A0A975ZPL3_9RHOB</name>
<evidence type="ECO:0000256" key="6">
    <source>
        <dbReference type="ARBA" id="ARBA00022970"/>
    </source>
</evidence>
<feature type="transmembrane region" description="Helical" evidence="9">
    <location>
        <begin position="354"/>
        <end position="373"/>
    </location>
</feature>
<comment type="subcellular location">
    <subcellularLocation>
        <location evidence="1">Cell inner membrane</location>
        <topology evidence="1">Multi-pass membrane protein</topology>
    </subcellularLocation>
    <subcellularLocation>
        <location evidence="9">Cell membrane</location>
        <topology evidence="9">Multi-pass membrane protein</topology>
    </subcellularLocation>
</comment>
<evidence type="ECO:0000256" key="7">
    <source>
        <dbReference type="ARBA" id="ARBA00022989"/>
    </source>
</evidence>
<accession>A0A975ZPL3</accession>
<feature type="transmembrane region" description="Helical" evidence="9">
    <location>
        <begin position="121"/>
        <end position="141"/>
    </location>
</feature>
<feature type="transmembrane region" description="Helical" evidence="9">
    <location>
        <begin position="12"/>
        <end position="34"/>
    </location>
</feature>
<dbReference type="RefSeq" id="WP_083416096.1">
    <property type="nucleotide sequence ID" value="NZ_CATLQZ010000016.1"/>
</dbReference>
<dbReference type="SUPFAM" id="SSF161098">
    <property type="entry name" value="MetI-like"/>
    <property type="match status" value="1"/>
</dbReference>
<keyword evidence="3 9" id="KW-0813">Transport</keyword>
<keyword evidence="6" id="KW-0029">Amino-acid transport</keyword>
<evidence type="ECO:0000256" key="9">
    <source>
        <dbReference type="RuleBase" id="RU363032"/>
    </source>
</evidence>
<protein>
    <submittedName>
        <fullName evidence="11">General L-amino acid transport system permease protein</fullName>
    </submittedName>
</protein>
<dbReference type="InterPro" id="IPR010065">
    <property type="entry name" value="AA_ABC_transptr_permease_3TM"/>
</dbReference>
<evidence type="ECO:0000256" key="8">
    <source>
        <dbReference type="ARBA" id="ARBA00023136"/>
    </source>
</evidence>
<dbReference type="PANTHER" id="PTHR30614:SF37">
    <property type="entry name" value="AMINO-ACID ABC TRANSPORTER PERMEASE PROTEIN YHDX-RELATED"/>
    <property type="match status" value="1"/>
</dbReference>
<evidence type="ECO:0000259" key="10">
    <source>
        <dbReference type="PROSITE" id="PS50928"/>
    </source>
</evidence>
<dbReference type="InterPro" id="IPR000515">
    <property type="entry name" value="MetI-like"/>
</dbReference>
<evidence type="ECO:0000256" key="5">
    <source>
        <dbReference type="ARBA" id="ARBA00022692"/>
    </source>
</evidence>
<evidence type="ECO:0000256" key="4">
    <source>
        <dbReference type="ARBA" id="ARBA00022475"/>
    </source>
</evidence>
<dbReference type="NCBIfam" id="TIGR01726">
    <property type="entry name" value="HEQRo_perm_3TM"/>
    <property type="match status" value="1"/>
</dbReference>
<keyword evidence="5 9" id="KW-0812">Transmembrane</keyword>
<dbReference type="PANTHER" id="PTHR30614">
    <property type="entry name" value="MEMBRANE COMPONENT OF AMINO ACID ABC TRANSPORTER"/>
    <property type="match status" value="1"/>
</dbReference>
<evidence type="ECO:0000313" key="12">
    <source>
        <dbReference type="Proteomes" id="UP000182932"/>
    </source>
</evidence>
<dbReference type="EMBL" id="FNYY01000013">
    <property type="protein sequence ID" value="SEJ90476.1"/>
    <property type="molecule type" value="Genomic_DNA"/>
</dbReference>
<keyword evidence="7 9" id="KW-1133">Transmembrane helix</keyword>
<dbReference type="GO" id="GO:0022857">
    <property type="term" value="F:transmembrane transporter activity"/>
    <property type="evidence" value="ECO:0007669"/>
    <property type="project" value="InterPro"/>
</dbReference>
<dbReference type="Pfam" id="PF00528">
    <property type="entry name" value="BPD_transp_1"/>
    <property type="match status" value="1"/>
</dbReference>
<feature type="transmembrane region" description="Helical" evidence="9">
    <location>
        <begin position="74"/>
        <end position="100"/>
    </location>
</feature>
<evidence type="ECO:0000256" key="1">
    <source>
        <dbReference type="ARBA" id="ARBA00004429"/>
    </source>
</evidence>